<feature type="compositionally biased region" description="Basic and acidic residues" evidence="1">
    <location>
        <begin position="641"/>
        <end position="652"/>
    </location>
</feature>
<feature type="compositionally biased region" description="Basic and acidic residues" evidence="1">
    <location>
        <begin position="317"/>
        <end position="344"/>
    </location>
</feature>
<sequence>MRESTCHEADEGAAEFFSSCRSQGAEDVPTFSKIEAIVDNYRSGGYVKELARVFWRAEKRDPLLKSQRLLKLPFPGSHGLDILSMQQASEDETCPIRPADTVQLSRLLVAGVVTMKTLKLNLDVMWPLVRLYVPNARVHKTSPLDPIKDEVEEEGDEEGVIEDEGPEDEGAEEQDTQEALVAYESDDTAQMSRKEQQDKRNDLAGKGQKAARNDGVAMKRPAARTRPAEKENTTAADKLGKPAAETKERKPEPAAADLEAADSKAKKPKTKAAESKSKKPDTKPAAESKSKKPDTEATGATESKSKKPDTKAAATESKSKKPDTKAAESKPTETREQAAQKDAPKASAKARGRPKSSGKAGEASSGVPAAKSKAKKRGDDNGHDFGTPPAKKAKNDNDTSGEKQTFAGRRKPNPEASCHFWRAVKQAFETEVQDRVKAPSKLEAMGLDASYTERDTFFKFCLGSIESDDVDDMFCKANKKAHEFLRSDEVAGRPAAALMDVAFASQHRAAREMSKDLMNDDLYAELQREKERLLVSKLQAAQDKKTSAVVDGKGGRARPRSKEPVDMTPRRLFASPDVTMSDGDGEPKSPQTEADQEKPAELPQTKPTPKKQEQEKPPELPQTKPIQKEQEKPTKLPQTETIHKKQEQEKPAELPQTNPSRKDQGKLGKTPSELSSQVARDEGNGSEDDVVPEQKPPPQLSKGAVDKRLRRVMTPRVDGSYQVPEAVVLKWKNSDTKKDVELLFEKAAYDPASFIRKVRKIYQKIDEESFTTDYQFVSEASLPKPPMLERKSDYGEGWLYWVAIKIHGSTKRTLTQREEVGESDEECSDLDEKNMPGDDGDETSSEEEEQEDENREKLMKQLKFPDLDGDHSPGTLCWDIIKAIQRRTGKMAVVEKRFLDITEPLPLQEEMGTKVQTTVKSLTDLEEKLTQIYSQGEAVIDLDRAEQYAEMLGSGVEASAKPASASDAKRCWARMVGDGSATQEVLDDMLRHLAKELLELFETGLEVNSIMMCSVCEAGAPGIPWDRIELDPIWSSSLYASRPWAKDPPLLAVPFDSTRPEMFYRFDLFHLIKVGLGRDIAGGLVLLAKWGFWDGDGDTRNLPDRLDRAHMAFKMWASASGKTPALRSFKMGLFNMKNMTDFPWTNTKGSDTMLLLEFIRWTCDLHLSSPTPQSRPHEELLRLYRQTVGHTLKIFDICNHHGLWLSRSCGQNLFANLMCMLSGYISLAKMTCDMNELFFSVKPKLHATHHVAYELQQMLHTTAPLIPNPLMYACEGNESHVGHICDLAQVVDTRLIDKRVVERHFCKVAAVLRRHVESR</sequence>
<dbReference type="OrthoDB" id="422015at2759"/>
<name>A0A1Q9DVE6_SYMMI</name>
<feature type="compositionally biased region" description="Basic and acidic residues" evidence="1">
    <location>
        <begin position="560"/>
        <end position="569"/>
    </location>
</feature>
<protein>
    <submittedName>
        <fullName evidence="2">Uncharacterized protein</fullName>
    </submittedName>
</protein>
<feature type="compositionally biased region" description="Acidic residues" evidence="1">
    <location>
        <begin position="150"/>
        <end position="176"/>
    </location>
</feature>
<feature type="region of interest" description="Disordered" evidence="1">
    <location>
        <begin position="140"/>
        <end position="418"/>
    </location>
</feature>
<evidence type="ECO:0000313" key="3">
    <source>
        <dbReference type="Proteomes" id="UP000186817"/>
    </source>
</evidence>
<feature type="compositionally biased region" description="Basic and acidic residues" evidence="1">
    <location>
        <begin position="226"/>
        <end position="252"/>
    </location>
</feature>
<reference evidence="2 3" key="1">
    <citation type="submission" date="2016-02" db="EMBL/GenBank/DDBJ databases">
        <title>Genome analysis of coral dinoflagellate symbionts highlights evolutionary adaptations to a symbiotic lifestyle.</title>
        <authorList>
            <person name="Aranda M."/>
            <person name="Li Y."/>
            <person name="Liew Y.J."/>
            <person name="Baumgarten S."/>
            <person name="Simakov O."/>
            <person name="Wilson M."/>
            <person name="Piel J."/>
            <person name="Ashoor H."/>
            <person name="Bougouffa S."/>
            <person name="Bajic V.B."/>
            <person name="Ryu T."/>
            <person name="Ravasi T."/>
            <person name="Bayer T."/>
            <person name="Micklem G."/>
            <person name="Kim H."/>
            <person name="Bhak J."/>
            <person name="Lajeunesse T.C."/>
            <person name="Voolstra C.R."/>
        </authorList>
    </citation>
    <scope>NUCLEOTIDE SEQUENCE [LARGE SCALE GENOMIC DNA]</scope>
    <source>
        <strain evidence="2 3">CCMP2467</strain>
    </source>
</reference>
<feature type="compositionally biased region" description="Low complexity" evidence="1">
    <location>
        <begin position="357"/>
        <end position="366"/>
    </location>
</feature>
<keyword evidence="3" id="KW-1185">Reference proteome</keyword>
<gene>
    <name evidence="2" type="ORF">AK812_SmicGene18309</name>
</gene>
<evidence type="ECO:0000313" key="2">
    <source>
        <dbReference type="EMBL" id="OLP99163.1"/>
    </source>
</evidence>
<proteinExistence type="predicted"/>
<comment type="caution">
    <text evidence="2">The sequence shown here is derived from an EMBL/GenBank/DDBJ whole genome shotgun (WGS) entry which is preliminary data.</text>
</comment>
<feature type="region of interest" description="Disordered" evidence="1">
    <location>
        <begin position="538"/>
        <end position="716"/>
    </location>
</feature>
<dbReference type="EMBL" id="LSRX01000372">
    <property type="protein sequence ID" value="OLP99163.1"/>
    <property type="molecule type" value="Genomic_DNA"/>
</dbReference>
<feature type="compositionally biased region" description="Basic and acidic residues" evidence="1">
    <location>
        <begin position="261"/>
        <end position="295"/>
    </location>
</feature>
<feature type="compositionally biased region" description="Acidic residues" evidence="1">
    <location>
        <begin position="838"/>
        <end position="853"/>
    </location>
</feature>
<organism evidence="2 3">
    <name type="scientific">Symbiodinium microadriaticum</name>
    <name type="common">Dinoflagellate</name>
    <name type="synonym">Zooxanthella microadriatica</name>
    <dbReference type="NCBI Taxonomy" id="2951"/>
    <lineage>
        <taxon>Eukaryota</taxon>
        <taxon>Sar</taxon>
        <taxon>Alveolata</taxon>
        <taxon>Dinophyceae</taxon>
        <taxon>Suessiales</taxon>
        <taxon>Symbiodiniaceae</taxon>
        <taxon>Symbiodinium</taxon>
    </lineage>
</organism>
<dbReference type="Proteomes" id="UP000186817">
    <property type="component" value="Unassembled WGS sequence"/>
</dbReference>
<feature type="region of interest" description="Disordered" evidence="1">
    <location>
        <begin position="813"/>
        <end position="856"/>
    </location>
</feature>
<feature type="compositionally biased region" description="Basic and acidic residues" evidence="1">
    <location>
        <begin position="192"/>
        <end position="203"/>
    </location>
</feature>
<evidence type="ECO:0000256" key="1">
    <source>
        <dbReference type="SAM" id="MobiDB-lite"/>
    </source>
</evidence>
<accession>A0A1Q9DVE6</accession>